<proteinExistence type="predicted"/>
<dbReference type="InterPro" id="IPR015943">
    <property type="entry name" value="WD40/YVTN_repeat-like_dom_sf"/>
</dbReference>
<dbReference type="InterPro" id="IPR011047">
    <property type="entry name" value="Quinoprotein_ADH-like_sf"/>
</dbReference>
<dbReference type="AlphaFoldDB" id="F9ZNI4"/>
<keyword evidence="2" id="KW-1185">Reference proteome</keyword>
<dbReference type="Proteomes" id="UP000006135">
    <property type="component" value="Chromosome"/>
</dbReference>
<reference evidence="1 2" key="1">
    <citation type="journal article" date="2011" name="J. Genet. Genomics">
        <title>Unraveling the Acidithiobacillus caldus complete genome and its central metabolisms for carbon assimilation.</title>
        <authorList>
            <person name="You X.Y."/>
            <person name="Guo X."/>
            <person name="Zheng H.J."/>
            <person name="Zhang M.J."/>
            <person name="Liu L.J."/>
            <person name="Zhu Y.Q."/>
            <person name="Zhu B."/>
            <person name="Wang S.Y."/>
            <person name="Zhao G.P."/>
            <person name="Poetsch A."/>
            <person name="Jiang C.Y."/>
            <person name="Liu S.J."/>
        </authorList>
    </citation>
    <scope>NUCLEOTIDE SEQUENCE [LARGE SCALE GENOMIC DNA]</scope>
    <source>
        <strain evidence="1 2">SM-1</strain>
    </source>
</reference>
<dbReference type="EMBL" id="CP002573">
    <property type="protein sequence ID" value="AEK58247.1"/>
    <property type="molecule type" value="Genomic_DNA"/>
</dbReference>
<dbReference type="SUPFAM" id="SSF50998">
    <property type="entry name" value="Quinoprotein alcohol dehydrogenase-like"/>
    <property type="match status" value="1"/>
</dbReference>
<dbReference type="Gene3D" id="2.130.10.10">
    <property type="entry name" value="YVTN repeat-like/Quinoprotein amine dehydrogenase"/>
    <property type="match status" value="1"/>
</dbReference>
<dbReference type="STRING" id="990288.Atc_1599"/>
<dbReference type="KEGG" id="acu:Atc_1599"/>
<sequence length="77" mass="8078">MGMKAAPTIVRNTVIQPTGNGNLFTLDRANGKVIHVANLHQGGYGPQNGVALGKTFFIGTNSGYLQAIPLQKLGVDD</sequence>
<dbReference type="HOGENOM" id="CLU_2630013_0_0_6"/>
<organism evidence="1 2">
    <name type="scientific">Acidithiobacillus caldus (strain SM-1)</name>
    <dbReference type="NCBI Taxonomy" id="990288"/>
    <lineage>
        <taxon>Bacteria</taxon>
        <taxon>Pseudomonadati</taxon>
        <taxon>Pseudomonadota</taxon>
        <taxon>Acidithiobacillia</taxon>
        <taxon>Acidithiobacillales</taxon>
        <taxon>Acidithiobacillaceae</taxon>
        <taxon>Acidithiobacillus</taxon>
    </lineage>
</organism>
<evidence type="ECO:0000313" key="1">
    <source>
        <dbReference type="EMBL" id="AEK58247.1"/>
    </source>
</evidence>
<evidence type="ECO:0000313" key="2">
    <source>
        <dbReference type="Proteomes" id="UP000006135"/>
    </source>
</evidence>
<protein>
    <submittedName>
        <fullName evidence="1">Uncharacterized protein</fullName>
    </submittedName>
</protein>
<accession>F9ZNI4</accession>
<name>F9ZNI4_ACICS</name>
<gene>
    <name evidence="1" type="ordered locus">Atc_1599</name>
</gene>